<dbReference type="InterPro" id="IPR017972">
    <property type="entry name" value="Cyt_P450_CS"/>
</dbReference>
<dbReference type="RefSeq" id="XP_034010022.1">
    <property type="nucleotide sequence ID" value="XM_034158096.1"/>
</dbReference>
<dbReference type="PRINTS" id="PR00385">
    <property type="entry name" value="P450"/>
</dbReference>
<dbReference type="OrthoDB" id="1470350at2759"/>
<feature type="binding site" description="axial binding residue" evidence="8">
    <location>
        <position position="459"/>
    </location>
    <ligand>
        <name>heme</name>
        <dbReference type="ChEBI" id="CHEBI:30413"/>
    </ligand>
    <ligandPart>
        <name>Fe</name>
        <dbReference type="ChEBI" id="CHEBI:18248"/>
    </ligandPart>
</feature>
<dbReference type="PRINTS" id="PR00464">
    <property type="entry name" value="EP450II"/>
</dbReference>
<dbReference type="EMBL" id="SWFT01000155">
    <property type="protein sequence ID" value="KAA8897547.1"/>
    <property type="molecule type" value="Genomic_DNA"/>
</dbReference>
<dbReference type="PANTHER" id="PTHR24287:SF1">
    <property type="entry name" value="P450, PUTATIVE (EUROFUNG)-RELATED"/>
    <property type="match status" value="1"/>
</dbReference>
<dbReference type="InterPro" id="IPR001128">
    <property type="entry name" value="Cyt_P450"/>
</dbReference>
<comment type="caution">
    <text evidence="10">The sequence shown here is derived from an EMBL/GenBank/DDBJ whole genome shotgun (WGS) entry which is preliminary data.</text>
</comment>
<reference evidence="10 11" key="1">
    <citation type="submission" date="2019-07" db="EMBL/GenBank/DDBJ databases">
        <title>Genome assembly of two rare yeast pathogens: Diutina rugosa and Trichomonascus ciferrii.</title>
        <authorList>
            <person name="Mixao V."/>
            <person name="Saus E."/>
            <person name="Hansen A."/>
            <person name="Lass-Flor C."/>
            <person name="Gabaldon T."/>
        </authorList>
    </citation>
    <scope>NUCLEOTIDE SEQUENCE [LARGE SCALE GENOMIC DNA]</scope>
    <source>
        <strain evidence="10 11">CBS 613</strain>
    </source>
</reference>
<dbReference type="SUPFAM" id="SSF48264">
    <property type="entry name" value="Cytochrome P450"/>
    <property type="match status" value="1"/>
</dbReference>
<dbReference type="Gene3D" id="1.10.630.10">
    <property type="entry name" value="Cytochrome P450"/>
    <property type="match status" value="1"/>
</dbReference>
<organism evidence="10 11">
    <name type="scientific">Diutina rugosa</name>
    <name type="common">Yeast</name>
    <name type="synonym">Candida rugosa</name>
    <dbReference type="NCBI Taxonomy" id="5481"/>
    <lineage>
        <taxon>Eukaryota</taxon>
        <taxon>Fungi</taxon>
        <taxon>Dikarya</taxon>
        <taxon>Ascomycota</taxon>
        <taxon>Saccharomycotina</taxon>
        <taxon>Pichiomycetes</taxon>
        <taxon>Debaryomycetaceae</taxon>
        <taxon>Diutina</taxon>
    </lineage>
</organism>
<name>A0A642UEB9_DIURU</name>
<comment type="similarity">
    <text evidence="2 9">Belongs to the cytochrome P450 family.</text>
</comment>
<evidence type="ECO:0000256" key="5">
    <source>
        <dbReference type="ARBA" id="ARBA00023002"/>
    </source>
</evidence>
<evidence type="ECO:0000256" key="3">
    <source>
        <dbReference type="ARBA" id="ARBA00022617"/>
    </source>
</evidence>
<dbReference type="GO" id="GO:0016712">
    <property type="term" value="F:oxidoreductase activity, acting on paired donors, with incorporation or reduction of molecular oxygen, reduced flavin or flavoprotein as one donor, and incorporation of one atom of oxygen"/>
    <property type="evidence" value="ECO:0007669"/>
    <property type="project" value="InterPro"/>
</dbReference>
<keyword evidence="4 8" id="KW-0479">Metal-binding</keyword>
<evidence type="ECO:0000313" key="10">
    <source>
        <dbReference type="EMBL" id="KAA8897547.1"/>
    </source>
</evidence>
<keyword evidence="6 8" id="KW-0408">Iron</keyword>
<dbReference type="PROSITE" id="PS00086">
    <property type="entry name" value="CYTOCHROME_P450"/>
    <property type="match status" value="1"/>
</dbReference>
<dbReference type="GeneID" id="54783797"/>
<dbReference type="AlphaFoldDB" id="A0A642UEB9"/>
<keyword evidence="7 9" id="KW-0503">Monooxygenase</keyword>
<evidence type="ECO:0000256" key="8">
    <source>
        <dbReference type="PIRSR" id="PIRSR602402-1"/>
    </source>
</evidence>
<dbReference type="CDD" id="cd11063">
    <property type="entry name" value="CYP52"/>
    <property type="match status" value="1"/>
</dbReference>
<evidence type="ECO:0000313" key="11">
    <source>
        <dbReference type="Proteomes" id="UP000449547"/>
    </source>
</evidence>
<dbReference type="InterPro" id="IPR036396">
    <property type="entry name" value="Cyt_P450_sf"/>
</dbReference>
<dbReference type="InterPro" id="IPR002402">
    <property type="entry name" value="Cyt_P450_E_grp-II"/>
</dbReference>
<evidence type="ECO:0000256" key="1">
    <source>
        <dbReference type="ARBA" id="ARBA00001971"/>
    </source>
</evidence>
<dbReference type="Proteomes" id="UP000449547">
    <property type="component" value="Unassembled WGS sequence"/>
</dbReference>
<dbReference type="OMA" id="VHAAMYE"/>
<sequence length="511" mass="58748">MWWVYLLGALVAYVVGSKIQLWHLRRKYGAKDFQYKDSDGVFGFYMWYPLMQAKKTGDAVDYGESMFHKDGVNKLTMSQKVLGRTLIVTKDPENIKSVLATNFNKYALGERHEFLAPLLGDGIFTLDGNGWKHSRTMLRPQFAREQVAHVKSLEPHVQVLANHIRKAKGQPFDLQELFFRLTVDSATEFLFGESVESLRDESLGYSKESMDNIPGKRQFADAFNTSQNYLSNRALLQSFYWMINPKEFKECNKIVHEFSDYYVNKALNMSPEELEKESRGGYVFLYELARNTRDPRVLRDQSLNILLAGRDTTAGLLSFIFLELGRSPATWNRLREEIETYFGLGEEARVDEITFESLKQCEYLKAVINEALRLYPSVPRNIRYSTETTTLPKGGGPDGQSPLLVPKGAGVLYSVFAMHREPSIYGKDSYEFRPERWFEPETRKLGWGFLPFNGGPRICLGQQFALTEASYVTVRLIQMFSKLHRVDTTYPPKKATHLTMSVFDRLDVTMT</sequence>
<protein>
    <recommendedName>
        <fullName evidence="12">Cytochrome P450</fullName>
    </recommendedName>
</protein>
<dbReference type="VEuPathDB" id="FungiDB:DIURU_005146"/>
<evidence type="ECO:0008006" key="12">
    <source>
        <dbReference type="Google" id="ProtNLM"/>
    </source>
</evidence>
<evidence type="ECO:0000256" key="7">
    <source>
        <dbReference type="ARBA" id="ARBA00023033"/>
    </source>
</evidence>
<comment type="cofactor">
    <cofactor evidence="1 8">
        <name>heme</name>
        <dbReference type="ChEBI" id="CHEBI:30413"/>
    </cofactor>
</comment>
<keyword evidence="11" id="KW-1185">Reference proteome</keyword>
<dbReference type="InterPro" id="IPR002974">
    <property type="entry name" value="Cyt_P450_E_CYP52_ascomycetes"/>
</dbReference>
<dbReference type="Pfam" id="PF00067">
    <property type="entry name" value="p450"/>
    <property type="match status" value="1"/>
</dbReference>
<evidence type="ECO:0000256" key="4">
    <source>
        <dbReference type="ARBA" id="ARBA00022723"/>
    </source>
</evidence>
<dbReference type="PANTHER" id="PTHR24287">
    <property type="entry name" value="P450, PUTATIVE (EUROFUNG)-RELATED"/>
    <property type="match status" value="1"/>
</dbReference>
<evidence type="ECO:0000256" key="9">
    <source>
        <dbReference type="RuleBase" id="RU000461"/>
    </source>
</evidence>
<evidence type="ECO:0000256" key="6">
    <source>
        <dbReference type="ARBA" id="ARBA00023004"/>
    </source>
</evidence>
<gene>
    <name evidence="10" type="ORF">DIURU_005146</name>
</gene>
<dbReference type="GO" id="GO:0005506">
    <property type="term" value="F:iron ion binding"/>
    <property type="evidence" value="ECO:0007669"/>
    <property type="project" value="InterPro"/>
</dbReference>
<dbReference type="GO" id="GO:0020037">
    <property type="term" value="F:heme binding"/>
    <property type="evidence" value="ECO:0007669"/>
    <property type="project" value="InterPro"/>
</dbReference>
<proteinExistence type="inferred from homology"/>
<keyword evidence="3 8" id="KW-0349">Heme</keyword>
<dbReference type="PRINTS" id="PR01239">
    <property type="entry name" value="EP450IICYP52"/>
</dbReference>
<accession>A0A642UEB9</accession>
<keyword evidence="5 9" id="KW-0560">Oxidoreductase</keyword>
<dbReference type="InterPro" id="IPR047146">
    <property type="entry name" value="Cyt_P450_E_CYP52_fungi"/>
</dbReference>
<evidence type="ECO:0000256" key="2">
    <source>
        <dbReference type="ARBA" id="ARBA00010617"/>
    </source>
</evidence>